<proteinExistence type="predicted"/>
<dbReference type="Gene3D" id="3.40.50.150">
    <property type="entry name" value="Vaccinia Virus protein VP39"/>
    <property type="match status" value="1"/>
</dbReference>
<evidence type="ECO:0000259" key="3">
    <source>
        <dbReference type="Pfam" id="PF13649"/>
    </source>
</evidence>
<reference evidence="5" key="1">
    <citation type="submission" date="2016-05" db="EMBL/GenBank/DDBJ databases">
        <title>Paenibacillus oryzae. sp. nov., isolated from the rice root.</title>
        <authorList>
            <person name="Zhang J."/>
            <person name="Zhang X."/>
        </authorList>
    </citation>
    <scope>NUCLEOTIDE SEQUENCE [LARGE SCALE GENOMIC DNA]</scope>
    <source>
        <strain evidence="5">KCTC13222</strain>
    </source>
</reference>
<dbReference type="InterPro" id="IPR029063">
    <property type="entry name" value="SAM-dependent_MTases_sf"/>
</dbReference>
<dbReference type="Proteomes" id="UP000093309">
    <property type="component" value="Unassembled WGS sequence"/>
</dbReference>
<dbReference type="STRING" id="512399.A8709_17820"/>
<dbReference type="OrthoDB" id="9804312at2"/>
<dbReference type="AlphaFoldDB" id="A0A1C0ZZA2"/>
<keyword evidence="1" id="KW-0489">Methyltransferase</keyword>
<protein>
    <recommendedName>
        <fullName evidence="3">Methyltransferase domain-containing protein</fullName>
    </recommendedName>
</protein>
<accession>A0A1C0ZZA2</accession>
<name>A0A1C0ZZA2_9BACL</name>
<evidence type="ECO:0000313" key="4">
    <source>
        <dbReference type="EMBL" id="OCT13464.1"/>
    </source>
</evidence>
<dbReference type="CDD" id="cd02440">
    <property type="entry name" value="AdoMet_MTases"/>
    <property type="match status" value="1"/>
</dbReference>
<comment type="caution">
    <text evidence="4">The sequence shown here is derived from an EMBL/GenBank/DDBJ whole genome shotgun (WGS) entry which is preliminary data.</text>
</comment>
<dbReference type="SUPFAM" id="SSF53335">
    <property type="entry name" value="S-adenosyl-L-methionine-dependent methyltransferases"/>
    <property type="match status" value="1"/>
</dbReference>
<sequence length="216" mass="25350">MKSLEQYWNESYQRTDLTLRYDNWLDKYVDAYFIKGVTSLIVDLGCGVGNNTKYLVERGFSPIACDISEKAIKKLNTFMPEIEVHCLDMTQGLPFGDHTVDVLIADLSLHYFDERTTNDVIRDIHRVLNKDGVLLCRLNSINEIANKGESTPSHEAYLLENQGIYRRFFDRGEIERFFEEKDWQYIFAEEYEMDRYTNKKMLWEVALKPKKTDANG</sequence>
<dbReference type="GO" id="GO:0032259">
    <property type="term" value="P:methylation"/>
    <property type="evidence" value="ECO:0007669"/>
    <property type="project" value="UniProtKB-KW"/>
</dbReference>
<dbReference type="InterPro" id="IPR041698">
    <property type="entry name" value="Methyltransf_25"/>
</dbReference>
<evidence type="ECO:0000256" key="1">
    <source>
        <dbReference type="ARBA" id="ARBA00022603"/>
    </source>
</evidence>
<evidence type="ECO:0000256" key="2">
    <source>
        <dbReference type="ARBA" id="ARBA00022679"/>
    </source>
</evidence>
<gene>
    <name evidence="4" type="ORF">A8709_17820</name>
</gene>
<dbReference type="Pfam" id="PF13649">
    <property type="entry name" value="Methyltransf_25"/>
    <property type="match status" value="1"/>
</dbReference>
<keyword evidence="5" id="KW-1185">Reference proteome</keyword>
<organism evidence="4 5">
    <name type="scientific">Paenibacillus pectinilyticus</name>
    <dbReference type="NCBI Taxonomy" id="512399"/>
    <lineage>
        <taxon>Bacteria</taxon>
        <taxon>Bacillati</taxon>
        <taxon>Bacillota</taxon>
        <taxon>Bacilli</taxon>
        <taxon>Bacillales</taxon>
        <taxon>Paenibacillaceae</taxon>
        <taxon>Paenibacillus</taxon>
    </lineage>
</organism>
<dbReference type="PANTHER" id="PTHR43861:SF1">
    <property type="entry name" value="TRANS-ACONITATE 2-METHYLTRANSFERASE"/>
    <property type="match status" value="1"/>
</dbReference>
<dbReference type="RefSeq" id="WP_065853526.1">
    <property type="nucleotide sequence ID" value="NZ_LYPC01000022.1"/>
</dbReference>
<evidence type="ECO:0000313" key="5">
    <source>
        <dbReference type="Proteomes" id="UP000093309"/>
    </source>
</evidence>
<feature type="domain" description="Methyltransferase" evidence="3">
    <location>
        <begin position="41"/>
        <end position="132"/>
    </location>
</feature>
<keyword evidence="2" id="KW-0808">Transferase</keyword>
<dbReference type="PANTHER" id="PTHR43861">
    <property type="entry name" value="TRANS-ACONITATE 2-METHYLTRANSFERASE-RELATED"/>
    <property type="match status" value="1"/>
</dbReference>
<dbReference type="EMBL" id="LYPC01000022">
    <property type="protein sequence ID" value="OCT13464.1"/>
    <property type="molecule type" value="Genomic_DNA"/>
</dbReference>
<dbReference type="GO" id="GO:0008168">
    <property type="term" value="F:methyltransferase activity"/>
    <property type="evidence" value="ECO:0007669"/>
    <property type="project" value="UniProtKB-KW"/>
</dbReference>